<dbReference type="GO" id="GO:0098552">
    <property type="term" value="C:side of membrane"/>
    <property type="evidence" value="ECO:0007669"/>
    <property type="project" value="UniProtKB-ARBA"/>
</dbReference>
<dbReference type="Gene3D" id="3.50.30.30">
    <property type="match status" value="1"/>
</dbReference>
<organism evidence="4 5">
    <name type="scientific">Aphanomyces astaci</name>
    <name type="common">Crayfish plague agent</name>
    <dbReference type="NCBI Taxonomy" id="112090"/>
    <lineage>
        <taxon>Eukaryota</taxon>
        <taxon>Sar</taxon>
        <taxon>Stramenopiles</taxon>
        <taxon>Oomycota</taxon>
        <taxon>Saprolegniomycetes</taxon>
        <taxon>Saprolegniales</taxon>
        <taxon>Verrucalvaceae</taxon>
        <taxon>Aphanomyces</taxon>
    </lineage>
</organism>
<dbReference type="InterPro" id="IPR046450">
    <property type="entry name" value="PA_dom_sf"/>
</dbReference>
<evidence type="ECO:0000259" key="3">
    <source>
        <dbReference type="PROSITE" id="PS50853"/>
    </source>
</evidence>
<dbReference type="VEuPathDB" id="FungiDB:H257_05996"/>
<keyword evidence="2" id="KW-1133">Transmembrane helix</keyword>
<dbReference type="Pfam" id="PF01145">
    <property type="entry name" value="Band_7"/>
    <property type="match status" value="1"/>
</dbReference>
<dbReference type="SUPFAM" id="SSF117892">
    <property type="entry name" value="Band 7/SPFH domain"/>
    <property type="match status" value="1"/>
</dbReference>
<dbReference type="InterPro" id="IPR003961">
    <property type="entry name" value="FN3_dom"/>
</dbReference>
<dbReference type="GO" id="GO:0005886">
    <property type="term" value="C:plasma membrane"/>
    <property type="evidence" value="ECO:0007669"/>
    <property type="project" value="UniProtKB-ARBA"/>
</dbReference>
<dbReference type="SUPFAM" id="SSF52025">
    <property type="entry name" value="PA domain"/>
    <property type="match status" value="1"/>
</dbReference>
<evidence type="ECO:0000313" key="5">
    <source>
        <dbReference type="Proteomes" id="UP000266196"/>
    </source>
</evidence>
<dbReference type="Proteomes" id="UP000266196">
    <property type="component" value="Unassembled WGS sequence"/>
</dbReference>
<dbReference type="PANTHER" id="PTHR43327">
    <property type="entry name" value="STOMATIN-LIKE PROTEIN 2, MITOCHONDRIAL"/>
    <property type="match status" value="1"/>
</dbReference>
<dbReference type="Gene3D" id="2.60.40.10">
    <property type="entry name" value="Immunoglobulins"/>
    <property type="match status" value="2"/>
</dbReference>
<comment type="caution">
    <text evidence="4">The sequence shown here is derived from an EMBL/GenBank/DDBJ whole genome shotgun (WGS) entry which is preliminary data.</text>
</comment>
<dbReference type="InterPro" id="IPR036013">
    <property type="entry name" value="Band_7/SPFH_dom_sf"/>
</dbReference>
<dbReference type="PANTHER" id="PTHR43327:SF18">
    <property type="entry name" value="BAND 7 DOMAIN-CONTAINING PROTEIN"/>
    <property type="match status" value="1"/>
</dbReference>
<comment type="similarity">
    <text evidence="1">Belongs to the band 7/mec-2 family.</text>
</comment>
<evidence type="ECO:0000256" key="2">
    <source>
        <dbReference type="SAM" id="Phobius"/>
    </source>
</evidence>
<feature type="domain" description="Fibronectin type-III" evidence="3">
    <location>
        <begin position="825"/>
        <end position="950"/>
    </location>
</feature>
<dbReference type="CDD" id="cd08829">
    <property type="entry name" value="SPFH_paraslipin"/>
    <property type="match status" value="1"/>
</dbReference>
<keyword evidence="2" id="KW-0472">Membrane</keyword>
<dbReference type="InterPro" id="IPR003137">
    <property type="entry name" value="PA_domain"/>
</dbReference>
<dbReference type="Pfam" id="PF02225">
    <property type="entry name" value="PA"/>
    <property type="match status" value="1"/>
</dbReference>
<dbReference type="PRINTS" id="PR00721">
    <property type="entry name" value="STOMATIN"/>
</dbReference>
<evidence type="ECO:0000313" key="4">
    <source>
        <dbReference type="EMBL" id="RHZ22147.1"/>
    </source>
</evidence>
<dbReference type="EMBL" id="QUTE01008866">
    <property type="protein sequence ID" value="RHZ22147.1"/>
    <property type="molecule type" value="Genomic_DNA"/>
</dbReference>
<dbReference type="InterPro" id="IPR036116">
    <property type="entry name" value="FN3_sf"/>
</dbReference>
<dbReference type="SUPFAM" id="SSF49265">
    <property type="entry name" value="Fibronectin type III"/>
    <property type="match status" value="1"/>
</dbReference>
<dbReference type="Gene3D" id="3.30.479.30">
    <property type="entry name" value="Band 7 domain"/>
    <property type="match status" value="1"/>
</dbReference>
<dbReference type="VEuPathDB" id="FungiDB:H257_12904"/>
<accession>A0A397FA05</accession>
<keyword evidence="2" id="KW-0812">Transmembrane</keyword>
<reference evidence="4 5" key="1">
    <citation type="submission" date="2018-08" db="EMBL/GenBank/DDBJ databases">
        <title>Aphanomyces genome sequencing and annotation.</title>
        <authorList>
            <person name="Minardi D."/>
            <person name="Oidtmann B."/>
            <person name="Van Der Giezen M."/>
            <person name="Studholme D.J."/>
        </authorList>
    </citation>
    <scope>NUCLEOTIDE SEQUENCE [LARGE SCALE GENOMIC DNA]</scope>
    <source>
        <strain evidence="4 5">197901</strain>
    </source>
</reference>
<dbReference type="CDD" id="cd00063">
    <property type="entry name" value="FN3"/>
    <property type="match status" value="1"/>
</dbReference>
<dbReference type="FunFam" id="3.30.479.30:FF:000004">
    <property type="entry name" value="Putative membrane protease family, stomatin"/>
    <property type="match status" value="1"/>
</dbReference>
<dbReference type="InterPro" id="IPR001107">
    <property type="entry name" value="Band_7"/>
</dbReference>
<dbReference type="InterPro" id="IPR013783">
    <property type="entry name" value="Ig-like_fold"/>
</dbReference>
<dbReference type="PROSITE" id="PS50853">
    <property type="entry name" value="FN3"/>
    <property type="match status" value="1"/>
</dbReference>
<feature type="transmembrane region" description="Helical" evidence="2">
    <location>
        <begin position="7"/>
        <end position="27"/>
    </location>
</feature>
<dbReference type="InterPro" id="IPR050710">
    <property type="entry name" value="Band7/mec-2_domain"/>
</dbReference>
<sequence length="1169" mass="129357">MVVSTSVVIAVAVVLVVLWVLILFIFATSIRIVNHAEVMILERFGRYKKTLLPGMHIIVPIVEQVRPIAWRHRSRTIQNGDAPVISATTERVDMREHVIEFSRQHVITKDTVMIDIDALVYFRIVDPRLAVYKAQNIPDSVELVTQATLRNIIATMTLDDTFSSRDEINYELLSKVKHDVERWGVTITRVEIFDIIPPMDIKLAMEQQIKAERWRRSEVLEVHAPCSRISIKRESMIVNSRGDAARMVLRAEGDRASMLLRATGEAEAKMLSSKAEAQSMESIRAGMLHSIQYYLSNMGIIAITEAGVRAVDYLTAIQYLNVLRSININPSRTSDMRLVLLPMDTAQGYTRGNSHLDSSLDPTFVKHCNKIQYMELILHAQEGSNHNDPHTPSPTFPVRIWPNDAATVNDDASFQDFFQKHVLHAEPAEASDVLSPPPAFLATCFDPALGSSTLNIHSPPCQDLLPSFHVPTCVANDYMQRINTSHPITLPTLLRTESPVATHCRYGLNMALVSVEGAGGLSVSVSTRAPSADEYMLPLRQDPVDTTPASPPSSAQSSLVLGYGRVLFVPNGHAATFQGAALRFCYTDASNFNHMKQHLRVEALLDPAVRAWLVAFQDTTFDSSMIRRVSRVHTAWPSFRQWPKPQHLAKESRQDGSTSSLSRRERYKLWQDDRKWDTLIKGLTLPVTRPPLVLDAAQDIHRTAITLTWQDVFQARKGDITRYGYQVSWVPDKSSIQSMPATADIGIQRRNLSSAELIRSALPTTAFGDAFDGKAIQGTITGLRPNTSYTFSLQLYVGDDIGLHSERSASMRTASMGVPSVVRGQPIVLQNTLLEAPSCVSLSWLPPEDDGGCDIVGYVVSARYDPRPKTAADSSVDDAMTWHPFNTTSQFDVVQSVVVSTRELTLDPTNVTGAVCNLRMRQTYQFQVAAMNALGVGSFSIWTPPLLPSPVSTASTSKARQDVVRGVGAPHFHRVYDREHLDDLASAGGDDVVGPVMHLSDTQQLLQPYQLIAPSLSTAVLRYDANGKLVWMSWFAHVWPGHFSPKLYSVVAELVVANPILADKPLENNVRDRLVVVRRGKLPLFNKVYHAQAAGALGVIILDEICDDFDHHCSAGSNLAFGEGFGAQDDAAVWAAIRIPHVLLRRGDAADLVARLPVASQSLLTDESI</sequence>
<dbReference type="InterPro" id="IPR001972">
    <property type="entry name" value="Stomatin_HflK_fam"/>
</dbReference>
<proteinExistence type="inferred from homology"/>
<evidence type="ECO:0000256" key="1">
    <source>
        <dbReference type="ARBA" id="ARBA00008164"/>
    </source>
</evidence>
<gene>
    <name evidence="4" type="ORF">DYB31_004219</name>
</gene>
<dbReference type="SMART" id="SM00244">
    <property type="entry name" value="PHB"/>
    <property type="match status" value="1"/>
</dbReference>
<protein>
    <recommendedName>
        <fullName evidence="3">Fibronectin type-III domain-containing protein</fullName>
    </recommendedName>
</protein>
<name>A0A397FA05_APHAT</name>
<dbReference type="SMART" id="SM00060">
    <property type="entry name" value="FN3"/>
    <property type="match status" value="2"/>
</dbReference>
<dbReference type="AlphaFoldDB" id="A0A397FA05"/>